<dbReference type="Proteomes" id="UP000823749">
    <property type="component" value="Chromosome 7"/>
</dbReference>
<feature type="domain" description="DUF4283" evidence="2">
    <location>
        <begin position="282"/>
        <end position="360"/>
    </location>
</feature>
<evidence type="ECO:0000259" key="2">
    <source>
        <dbReference type="Pfam" id="PF14111"/>
    </source>
</evidence>
<name>A0AAV6JHS9_9ERIC</name>
<feature type="compositionally biased region" description="Low complexity" evidence="1">
    <location>
        <begin position="69"/>
        <end position="85"/>
    </location>
</feature>
<comment type="caution">
    <text evidence="3">The sequence shown here is derived from an EMBL/GenBank/DDBJ whole genome shotgun (WGS) entry which is preliminary data.</text>
</comment>
<feature type="region of interest" description="Disordered" evidence="1">
    <location>
        <begin position="26"/>
        <end position="86"/>
    </location>
</feature>
<dbReference type="EMBL" id="JACTNZ010000007">
    <property type="protein sequence ID" value="KAG5540756.1"/>
    <property type="molecule type" value="Genomic_DNA"/>
</dbReference>
<feature type="compositionally biased region" description="Polar residues" evidence="1">
    <location>
        <begin position="141"/>
        <end position="159"/>
    </location>
</feature>
<evidence type="ECO:0000313" key="4">
    <source>
        <dbReference type="Proteomes" id="UP000823749"/>
    </source>
</evidence>
<gene>
    <name evidence="3" type="ORF">RHGRI_020859</name>
</gene>
<evidence type="ECO:0000256" key="1">
    <source>
        <dbReference type="SAM" id="MobiDB-lite"/>
    </source>
</evidence>
<evidence type="ECO:0000313" key="3">
    <source>
        <dbReference type="EMBL" id="KAG5540756.1"/>
    </source>
</evidence>
<protein>
    <recommendedName>
        <fullName evidence="2">DUF4283 domain-containing protein</fullName>
    </recommendedName>
</protein>
<accession>A0AAV6JHS9</accession>
<sequence length="437" mass="49298">MADGTISVAEGLGIKALDSNELRKKQKNLIDSGSPFHVPLSQSENPNTSPPFEFRTPQMSNPGDYKNGSTFRSSSSTNKPSPSRKLQQVLFEESLRLEAEERARHLQLQEVHEGEKEPGFTQLQSMQTSNPDNSIPIELGNSRSNNTAEANQPSSSTGLGIQLDAEECGLHVLQQQQEVITNPNLKTFVNARGISYLEGDPNMGYPEEDTKPRRPWISKNEANPVKHRQYPSGPKPKPKNWASLLQSQSPSTKMKLEYHPDLFKGKVAQVEIDIELTDVGMWNKYLIGHFLDGKMAYPLVLSTARYQWKELFVAVKPDVAGCYLFEFRDEQAKQQVLDGGPYFFSQKYLVLKDWHRMMQPVKEQPSHIPAWVRLRNLPLELWNQKCLSRVASTIGRPLHVDQATAKTSRQPGLLQTKSTNARVCIEISAEHDLPEEV</sequence>
<dbReference type="PANTHER" id="PTHR31286">
    <property type="entry name" value="GLYCINE-RICH CELL WALL STRUCTURAL PROTEIN 1.8-LIKE"/>
    <property type="match status" value="1"/>
</dbReference>
<organism evidence="3 4">
    <name type="scientific">Rhododendron griersonianum</name>
    <dbReference type="NCBI Taxonomy" id="479676"/>
    <lineage>
        <taxon>Eukaryota</taxon>
        <taxon>Viridiplantae</taxon>
        <taxon>Streptophyta</taxon>
        <taxon>Embryophyta</taxon>
        <taxon>Tracheophyta</taxon>
        <taxon>Spermatophyta</taxon>
        <taxon>Magnoliopsida</taxon>
        <taxon>eudicotyledons</taxon>
        <taxon>Gunneridae</taxon>
        <taxon>Pentapetalae</taxon>
        <taxon>asterids</taxon>
        <taxon>Ericales</taxon>
        <taxon>Ericaceae</taxon>
        <taxon>Ericoideae</taxon>
        <taxon>Rhodoreae</taxon>
        <taxon>Rhododendron</taxon>
    </lineage>
</organism>
<proteinExistence type="predicted"/>
<dbReference type="PANTHER" id="PTHR31286:SF180">
    <property type="entry name" value="OS10G0362600 PROTEIN"/>
    <property type="match status" value="1"/>
</dbReference>
<dbReference type="AlphaFoldDB" id="A0AAV6JHS9"/>
<feature type="region of interest" description="Disordered" evidence="1">
    <location>
        <begin position="110"/>
        <end position="159"/>
    </location>
</feature>
<feature type="region of interest" description="Disordered" evidence="1">
    <location>
        <begin position="200"/>
        <end position="243"/>
    </location>
</feature>
<reference evidence="3" key="1">
    <citation type="submission" date="2020-08" db="EMBL/GenBank/DDBJ databases">
        <title>Plant Genome Project.</title>
        <authorList>
            <person name="Zhang R.-G."/>
        </authorList>
    </citation>
    <scope>NUCLEOTIDE SEQUENCE</scope>
    <source>
        <strain evidence="3">WSP0</strain>
        <tissue evidence="3">Leaf</tissue>
    </source>
</reference>
<feature type="compositionally biased region" description="Polar residues" evidence="1">
    <location>
        <begin position="121"/>
        <end position="133"/>
    </location>
</feature>
<dbReference type="InterPro" id="IPR040256">
    <property type="entry name" value="At4g02000-like"/>
</dbReference>
<dbReference type="InterPro" id="IPR025558">
    <property type="entry name" value="DUF4283"/>
</dbReference>
<dbReference type="Pfam" id="PF14111">
    <property type="entry name" value="DUF4283"/>
    <property type="match status" value="1"/>
</dbReference>
<keyword evidence="4" id="KW-1185">Reference proteome</keyword>